<evidence type="ECO:0000256" key="7">
    <source>
        <dbReference type="ARBA" id="ARBA00023004"/>
    </source>
</evidence>
<dbReference type="InterPro" id="IPR009056">
    <property type="entry name" value="Cyt_c-like_dom"/>
</dbReference>
<feature type="transmembrane region" description="Helical" evidence="10">
    <location>
        <begin position="434"/>
        <end position="453"/>
    </location>
</feature>
<dbReference type="PANTHER" id="PTHR31632">
    <property type="entry name" value="IRON TRANSPORTER FTH1"/>
    <property type="match status" value="1"/>
</dbReference>
<evidence type="ECO:0000256" key="10">
    <source>
        <dbReference type="SAM" id="Phobius"/>
    </source>
</evidence>
<protein>
    <submittedName>
        <fullName evidence="12">Cytochrome c/FTR1 family iron permease</fullName>
    </submittedName>
</protein>
<dbReference type="Proteomes" id="UP000516305">
    <property type="component" value="Chromosome"/>
</dbReference>
<keyword evidence="7 9" id="KW-0408">Iron</keyword>
<dbReference type="GO" id="GO:0046872">
    <property type="term" value="F:metal ion binding"/>
    <property type="evidence" value="ECO:0007669"/>
    <property type="project" value="UniProtKB-KW"/>
</dbReference>
<sequence>MLFSSFSSLKANDENARMMVHLLDYIAVDYSAAVNQGSVINAAEYSEMQEFIATISTLGESAPAAVKSDIKVLYQLIEQKASQEKIASVSNSIKQKIISSYKLEIAPKRWPNLDNGRELYALNCKSCHGENGFGDGILGAGLEPSPTNFHSPEKANGLSPFQAYNTIRLGVDNTAMRAFDELNDDEVWDLAFYVLSLPHTASQVDLDEHTEIGFQVNLEKLASRSNQELKESLQPGAAAENLISALRLYPKEIAEKSQGDYLDQAVQYLKAAKTAYQNGDISKARTLALTAYLEGVEPVEVQLRANDASFSAKLEGQLAKVRSSIEGGQSPEIVGAEVEASVQMIYQAKEKLRNKTFTAWLAFLLSSSIILREGLEAFLVVITILSIVRAIKLPKAKTYVHAGWMSAIVVGFAMWLAAGSLFNFSGAQRELMEGLIALFAVGVLLYVGFWMHSKSEAGKWQAYVKEKIQNLARTENLIGLAFLSFLVVFREAFESVLFLSALSLEVGDSQQAAFGGGIIFAFALLAIISVLIMRFSKKLPISKLFKYSALIISGLAVILTGKGLNAIQEAGSISISVLPIDLRIDAIGFYPTWETAIGQLAILILVIVLWNFANRSSSPKSSKTVSAQ</sequence>
<evidence type="ECO:0000256" key="8">
    <source>
        <dbReference type="ARBA" id="ARBA00023136"/>
    </source>
</evidence>
<dbReference type="GO" id="GO:0020037">
    <property type="term" value="F:heme binding"/>
    <property type="evidence" value="ECO:0007669"/>
    <property type="project" value="InterPro"/>
</dbReference>
<evidence type="ECO:0000256" key="5">
    <source>
        <dbReference type="ARBA" id="ARBA00022723"/>
    </source>
</evidence>
<dbReference type="SUPFAM" id="SSF46626">
    <property type="entry name" value="Cytochrome c"/>
    <property type="match status" value="1"/>
</dbReference>
<dbReference type="AlphaFoldDB" id="A0A7H0VJE4"/>
<evidence type="ECO:0000313" key="12">
    <source>
        <dbReference type="EMBL" id="QNR25842.1"/>
    </source>
</evidence>
<keyword evidence="13" id="KW-1185">Reference proteome</keyword>
<dbReference type="InterPro" id="IPR004923">
    <property type="entry name" value="FTR1/Fip1/EfeU"/>
</dbReference>
<dbReference type="PANTHER" id="PTHR31632:SF2">
    <property type="entry name" value="PLASMA MEMBRANE IRON PERMEASE"/>
    <property type="match status" value="1"/>
</dbReference>
<dbReference type="Pfam" id="PF03239">
    <property type="entry name" value="FTR1"/>
    <property type="match status" value="1"/>
</dbReference>
<feature type="transmembrane region" description="Helical" evidence="10">
    <location>
        <begin position="513"/>
        <end position="532"/>
    </location>
</feature>
<evidence type="ECO:0000256" key="6">
    <source>
        <dbReference type="ARBA" id="ARBA00022989"/>
    </source>
</evidence>
<keyword evidence="4 10" id="KW-0812">Transmembrane</keyword>
<dbReference type="RefSeq" id="WP_210760367.1">
    <property type="nucleotide sequence ID" value="NZ_CP060139.1"/>
</dbReference>
<organism evidence="12 13">
    <name type="scientific">Croceimicrobium hydrocarbonivorans</name>
    <dbReference type="NCBI Taxonomy" id="2761580"/>
    <lineage>
        <taxon>Bacteria</taxon>
        <taxon>Pseudomonadati</taxon>
        <taxon>Bacteroidota</taxon>
        <taxon>Flavobacteriia</taxon>
        <taxon>Flavobacteriales</taxon>
        <taxon>Owenweeksiaceae</taxon>
        <taxon>Croceimicrobium</taxon>
    </lineage>
</organism>
<dbReference type="Gene3D" id="1.10.760.10">
    <property type="entry name" value="Cytochrome c-like domain"/>
    <property type="match status" value="1"/>
</dbReference>
<dbReference type="Pfam" id="PF00034">
    <property type="entry name" value="Cytochrom_C"/>
    <property type="match status" value="1"/>
</dbReference>
<dbReference type="EMBL" id="CP060139">
    <property type="protein sequence ID" value="QNR25842.1"/>
    <property type="molecule type" value="Genomic_DNA"/>
</dbReference>
<evidence type="ECO:0000313" key="13">
    <source>
        <dbReference type="Proteomes" id="UP000516305"/>
    </source>
</evidence>
<dbReference type="InterPro" id="IPR036909">
    <property type="entry name" value="Cyt_c-like_dom_sf"/>
</dbReference>
<dbReference type="GO" id="GO:0009055">
    <property type="term" value="F:electron transfer activity"/>
    <property type="evidence" value="ECO:0007669"/>
    <property type="project" value="InterPro"/>
</dbReference>
<evidence type="ECO:0000259" key="11">
    <source>
        <dbReference type="PROSITE" id="PS51007"/>
    </source>
</evidence>
<feature type="transmembrane region" description="Helical" evidence="10">
    <location>
        <begin position="474"/>
        <end position="493"/>
    </location>
</feature>
<feature type="domain" description="Cytochrome c" evidence="11">
    <location>
        <begin position="111"/>
        <end position="198"/>
    </location>
</feature>
<comment type="subcellular location">
    <subcellularLocation>
        <location evidence="1">Membrane</location>
        <topology evidence="1">Multi-pass membrane protein</topology>
    </subcellularLocation>
</comment>
<feature type="transmembrane region" description="Helical" evidence="10">
    <location>
        <begin position="359"/>
        <end position="387"/>
    </location>
</feature>
<gene>
    <name evidence="12" type="ORF">H4K34_08350</name>
</gene>
<feature type="transmembrane region" description="Helical" evidence="10">
    <location>
        <begin position="544"/>
        <end position="564"/>
    </location>
</feature>
<reference evidence="12 13" key="1">
    <citation type="submission" date="2020-08" db="EMBL/GenBank/DDBJ databases">
        <title>Croceimicrobium hydrocarbonivorans gen. nov., sp. nov., a novel marine bacterium isolated from a bacterial consortium that degrades polyethylene terephthalate.</title>
        <authorList>
            <person name="Liu R."/>
        </authorList>
    </citation>
    <scope>NUCLEOTIDE SEQUENCE [LARGE SCALE GENOMIC DNA]</scope>
    <source>
        <strain evidence="12 13">A20-9</strain>
    </source>
</reference>
<evidence type="ECO:0000256" key="2">
    <source>
        <dbReference type="ARBA" id="ARBA00008333"/>
    </source>
</evidence>
<name>A0A7H0VJE4_9FLAO</name>
<evidence type="ECO:0000256" key="9">
    <source>
        <dbReference type="PROSITE-ProRule" id="PRU00433"/>
    </source>
</evidence>
<evidence type="ECO:0000256" key="1">
    <source>
        <dbReference type="ARBA" id="ARBA00004141"/>
    </source>
</evidence>
<keyword evidence="8 10" id="KW-0472">Membrane</keyword>
<accession>A0A7H0VJE4</accession>
<dbReference type="PROSITE" id="PS51007">
    <property type="entry name" value="CYTC"/>
    <property type="match status" value="1"/>
</dbReference>
<dbReference type="KEGG" id="chyd:H4K34_08350"/>
<feature type="transmembrane region" description="Helical" evidence="10">
    <location>
        <begin position="399"/>
        <end position="422"/>
    </location>
</feature>
<evidence type="ECO:0000256" key="4">
    <source>
        <dbReference type="ARBA" id="ARBA00022692"/>
    </source>
</evidence>
<comment type="similarity">
    <text evidence="2">Belongs to the oxidase-dependent Fe transporter (OFeT) (TC 9.A.10.1) family.</text>
</comment>
<dbReference type="GO" id="GO:0033573">
    <property type="term" value="C:high-affinity iron permease complex"/>
    <property type="evidence" value="ECO:0007669"/>
    <property type="project" value="InterPro"/>
</dbReference>
<evidence type="ECO:0000256" key="3">
    <source>
        <dbReference type="ARBA" id="ARBA00022617"/>
    </source>
</evidence>
<proteinExistence type="inferred from homology"/>
<feature type="transmembrane region" description="Helical" evidence="10">
    <location>
        <begin position="596"/>
        <end position="613"/>
    </location>
</feature>
<dbReference type="GO" id="GO:0015093">
    <property type="term" value="F:ferrous iron transmembrane transporter activity"/>
    <property type="evidence" value="ECO:0007669"/>
    <property type="project" value="TreeGrafter"/>
</dbReference>
<keyword evidence="5 9" id="KW-0479">Metal-binding</keyword>
<keyword evidence="6 10" id="KW-1133">Transmembrane helix</keyword>
<keyword evidence="3 9" id="KW-0349">Heme</keyword>